<dbReference type="EMBL" id="AZEA01000001">
    <property type="protein sequence ID" value="KRK89980.1"/>
    <property type="molecule type" value="Genomic_DNA"/>
</dbReference>
<comment type="caution">
    <text evidence="4">The sequence shown here is derived from an EMBL/GenBank/DDBJ whole genome shotgun (WGS) entry which is preliminary data.</text>
</comment>
<sequence>MTAMDATVTNPDLTKKLTFENSVIEKIAGLVSRNVEGVLSLDGGMMSELADRFSKTTDPTKGIDAEVGDKQVALDMEATIEYGADARHIFDEICSRTQKAIKNYTGLDVVEINLNINDVLTKKEWEQQSTRKKDDIANTVNDDRVE</sequence>
<accession>A0A0R1L2J6</accession>
<feature type="region of interest" description="Disordered" evidence="3">
    <location>
        <begin position="126"/>
        <end position="146"/>
    </location>
</feature>
<dbReference type="PATRIC" id="fig|1423808.3.peg.217"/>
<organism evidence="4 5">
    <name type="scientific">Lentilactobacillus sunkii DSM 19904</name>
    <dbReference type="NCBI Taxonomy" id="1423808"/>
    <lineage>
        <taxon>Bacteria</taxon>
        <taxon>Bacillati</taxon>
        <taxon>Bacillota</taxon>
        <taxon>Bacilli</taxon>
        <taxon>Lactobacillales</taxon>
        <taxon>Lactobacillaceae</taxon>
        <taxon>Lentilactobacillus</taxon>
    </lineage>
</organism>
<gene>
    <name evidence="4" type="ORF">FD17_GL000218</name>
</gene>
<dbReference type="PANTHER" id="PTHR34297:SF3">
    <property type="entry name" value="ALKALINE SHOCK PROTEIN 23"/>
    <property type="match status" value="1"/>
</dbReference>
<dbReference type="InterPro" id="IPR005531">
    <property type="entry name" value="Asp23"/>
</dbReference>
<evidence type="ECO:0000313" key="4">
    <source>
        <dbReference type="EMBL" id="KRK89980.1"/>
    </source>
</evidence>
<protein>
    <recommendedName>
        <fullName evidence="2">Stress response regulator gls24 homolog</fullName>
    </recommendedName>
</protein>
<name>A0A0R1L2J6_9LACO</name>
<evidence type="ECO:0000256" key="1">
    <source>
        <dbReference type="ARBA" id="ARBA00005721"/>
    </source>
</evidence>
<dbReference type="OrthoDB" id="9808942at2"/>
<proteinExistence type="inferred from homology"/>
<evidence type="ECO:0000313" key="5">
    <source>
        <dbReference type="Proteomes" id="UP000051581"/>
    </source>
</evidence>
<evidence type="ECO:0000256" key="3">
    <source>
        <dbReference type="SAM" id="MobiDB-lite"/>
    </source>
</evidence>
<dbReference type="Proteomes" id="UP000051581">
    <property type="component" value="Unassembled WGS sequence"/>
</dbReference>
<comment type="similarity">
    <text evidence="1">Belongs to the asp23 family.</text>
</comment>
<evidence type="ECO:0000256" key="2">
    <source>
        <dbReference type="ARBA" id="ARBA00039575"/>
    </source>
</evidence>
<dbReference type="AlphaFoldDB" id="A0A0R1L2J6"/>
<keyword evidence="5" id="KW-1185">Reference proteome</keyword>
<dbReference type="Pfam" id="PF03780">
    <property type="entry name" value="Asp23"/>
    <property type="match status" value="1"/>
</dbReference>
<dbReference type="PANTHER" id="PTHR34297">
    <property type="entry name" value="HYPOTHETICAL CYTOSOLIC PROTEIN-RELATED"/>
    <property type="match status" value="1"/>
</dbReference>
<reference evidence="4 5" key="1">
    <citation type="journal article" date="2015" name="Genome Announc.">
        <title>Expanding the biotechnology potential of lactobacilli through comparative genomics of 213 strains and associated genera.</title>
        <authorList>
            <person name="Sun Z."/>
            <person name="Harris H.M."/>
            <person name="McCann A."/>
            <person name="Guo C."/>
            <person name="Argimon S."/>
            <person name="Zhang W."/>
            <person name="Yang X."/>
            <person name="Jeffery I.B."/>
            <person name="Cooney J.C."/>
            <person name="Kagawa T.F."/>
            <person name="Liu W."/>
            <person name="Song Y."/>
            <person name="Salvetti E."/>
            <person name="Wrobel A."/>
            <person name="Rasinkangas P."/>
            <person name="Parkhill J."/>
            <person name="Rea M.C."/>
            <person name="O'Sullivan O."/>
            <person name="Ritari J."/>
            <person name="Douillard F.P."/>
            <person name="Paul Ross R."/>
            <person name="Yang R."/>
            <person name="Briner A.E."/>
            <person name="Felis G.E."/>
            <person name="de Vos W.M."/>
            <person name="Barrangou R."/>
            <person name="Klaenhammer T.R."/>
            <person name="Caufield P.W."/>
            <person name="Cui Y."/>
            <person name="Zhang H."/>
            <person name="O'Toole P.W."/>
        </authorList>
    </citation>
    <scope>NUCLEOTIDE SEQUENCE [LARGE SCALE GENOMIC DNA]</scope>
    <source>
        <strain evidence="4 5">DSM 19904</strain>
    </source>
</reference>